<organism evidence="1 2">
    <name type="scientific">Synechococcus phage S-SRM01</name>
    <dbReference type="NCBI Taxonomy" id="2781608"/>
    <lineage>
        <taxon>Viruses</taxon>
        <taxon>Duplodnaviria</taxon>
        <taxon>Heunggongvirae</taxon>
        <taxon>Uroviricota</taxon>
        <taxon>Caudoviricetes</taxon>
        <taxon>Pantevenvirales</taxon>
        <taxon>Kyanoviridae</taxon>
        <taxon>Serangoonvirus</taxon>
        <taxon>Serangoonvirus essarone</taxon>
    </lineage>
</organism>
<evidence type="ECO:0000313" key="2">
    <source>
        <dbReference type="Proteomes" id="UP000664915"/>
    </source>
</evidence>
<reference evidence="1" key="1">
    <citation type="submission" date="2020-09" db="EMBL/GenBank/DDBJ databases">
        <authorList>
            <person name="Zhang D."/>
            <person name="Hatherill J.R."/>
            <person name="Ramirez J.F."/>
            <person name="Edinger B."/>
            <person name="Balarin R."/>
            <person name="Sullivan A."/>
            <person name="Humpal K.M."/>
            <person name="Guseva A."/>
            <person name="Butela K.A."/>
            <person name="Garlena R.A."/>
            <person name="Russell D.A."/>
            <person name="Pope W.H."/>
            <person name="Jacobs-Sera D."/>
            <person name="Hatfull G.F."/>
        </authorList>
    </citation>
    <scope>NUCLEOTIDE SEQUENCE</scope>
</reference>
<accession>A0A879R1Q2</accession>
<protein>
    <submittedName>
        <fullName evidence="1">Uncharacterized protein</fullName>
    </submittedName>
</protein>
<sequence length="53" mass="6655">MNDFMNAYQDFLNHSEIDWNQKQQEARKYVEMFYEQKAAELEITVDYYMQEFM</sequence>
<dbReference type="EMBL" id="MW015081">
    <property type="protein sequence ID" value="QPX48123.1"/>
    <property type="molecule type" value="Genomic_DNA"/>
</dbReference>
<proteinExistence type="predicted"/>
<dbReference type="Proteomes" id="UP000664915">
    <property type="component" value="Segment"/>
</dbReference>
<dbReference type="KEGG" id="vg:77946328"/>
<dbReference type="RefSeq" id="YP_010670133.1">
    <property type="nucleotide sequence ID" value="NC_070963.1"/>
</dbReference>
<name>A0A879R1Q2_9CAUD</name>
<keyword evidence="2" id="KW-1185">Reference proteome</keyword>
<dbReference type="GeneID" id="77946328"/>
<evidence type="ECO:0000313" key="1">
    <source>
        <dbReference type="EMBL" id="QPX48123.1"/>
    </source>
</evidence>